<evidence type="ECO:0000256" key="5">
    <source>
        <dbReference type="ARBA" id="ARBA00023239"/>
    </source>
</evidence>
<comment type="similarity">
    <text evidence="2">Belongs to the pterin-4-alpha-carbinolamine dehydratase family.</text>
</comment>
<organism evidence="6 7">
    <name type="scientific">Conexibacter stalactiti</name>
    <dbReference type="NCBI Taxonomy" id="1940611"/>
    <lineage>
        <taxon>Bacteria</taxon>
        <taxon>Bacillati</taxon>
        <taxon>Actinomycetota</taxon>
        <taxon>Thermoleophilia</taxon>
        <taxon>Solirubrobacterales</taxon>
        <taxon>Conexibacteraceae</taxon>
        <taxon>Conexibacter</taxon>
    </lineage>
</organism>
<sequence length="92" mass="9873">MPRLTETETSALLTGSAWRREGEAIVRDVNVADFAAAIALVNQVAALAEAADHHPDLLVHGWNNVRLTLSTHSEGGLTDADFRLAAKIDTLL</sequence>
<dbReference type="EMBL" id="JAWSTH010000082">
    <property type="protein sequence ID" value="MDW5597300.1"/>
    <property type="molecule type" value="Genomic_DNA"/>
</dbReference>
<gene>
    <name evidence="6" type="ORF">R7226_23330</name>
</gene>
<keyword evidence="5 6" id="KW-0456">Lyase</keyword>
<protein>
    <recommendedName>
        <fullName evidence="4">Putative pterin-4-alpha-carbinolamine dehydratase</fullName>
        <ecNumber evidence="3">4.2.1.96</ecNumber>
    </recommendedName>
</protein>
<dbReference type="Pfam" id="PF01329">
    <property type="entry name" value="Pterin_4a"/>
    <property type="match status" value="1"/>
</dbReference>
<dbReference type="InterPro" id="IPR036428">
    <property type="entry name" value="PCD_sf"/>
</dbReference>
<dbReference type="SUPFAM" id="SSF55248">
    <property type="entry name" value="PCD-like"/>
    <property type="match status" value="1"/>
</dbReference>
<evidence type="ECO:0000313" key="7">
    <source>
        <dbReference type="Proteomes" id="UP001284601"/>
    </source>
</evidence>
<dbReference type="EC" id="4.2.1.96" evidence="3"/>
<keyword evidence="7" id="KW-1185">Reference proteome</keyword>
<proteinExistence type="inferred from homology"/>
<evidence type="ECO:0000256" key="3">
    <source>
        <dbReference type="ARBA" id="ARBA00013252"/>
    </source>
</evidence>
<evidence type="ECO:0000313" key="6">
    <source>
        <dbReference type="EMBL" id="MDW5597300.1"/>
    </source>
</evidence>
<evidence type="ECO:0000256" key="2">
    <source>
        <dbReference type="ARBA" id="ARBA00006472"/>
    </source>
</evidence>
<comment type="caution">
    <text evidence="6">The sequence shown here is derived from an EMBL/GenBank/DDBJ whole genome shotgun (WGS) entry which is preliminary data.</text>
</comment>
<dbReference type="PANTHER" id="PTHR12599">
    <property type="entry name" value="PTERIN-4-ALPHA-CARBINOLAMINE DEHYDRATASE"/>
    <property type="match status" value="1"/>
</dbReference>
<dbReference type="CDD" id="cd00488">
    <property type="entry name" value="PCD_DCoH"/>
    <property type="match status" value="1"/>
</dbReference>
<accession>A0ABU4HVQ1</accession>
<evidence type="ECO:0000256" key="1">
    <source>
        <dbReference type="ARBA" id="ARBA00001554"/>
    </source>
</evidence>
<dbReference type="InterPro" id="IPR001533">
    <property type="entry name" value="Pterin_deHydtase"/>
</dbReference>
<evidence type="ECO:0000256" key="4">
    <source>
        <dbReference type="ARBA" id="ARBA00021735"/>
    </source>
</evidence>
<reference evidence="7" key="1">
    <citation type="submission" date="2023-07" db="EMBL/GenBank/DDBJ databases">
        <title>Conexibacter stalactiti sp. nov., isolated from stalactites in a lava cave and emended description of the genus Conexibacter.</title>
        <authorList>
            <person name="Lee S.D."/>
        </authorList>
    </citation>
    <scope>NUCLEOTIDE SEQUENCE [LARGE SCALE GENOMIC DNA]</scope>
    <source>
        <strain evidence="7">KCTC 39840</strain>
    </source>
</reference>
<dbReference type="Proteomes" id="UP001284601">
    <property type="component" value="Unassembled WGS sequence"/>
</dbReference>
<comment type="catalytic activity">
    <reaction evidence="1">
        <text>(4aS,6R)-4a-hydroxy-L-erythro-5,6,7,8-tetrahydrobiopterin = (6R)-L-erythro-6,7-dihydrobiopterin + H2O</text>
        <dbReference type="Rhea" id="RHEA:11920"/>
        <dbReference type="ChEBI" id="CHEBI:15377"/>
        <dbReference type="ChEBI" id="CHEBI:15642"/>
        <dbReference type="ChEBI" id="CHEBI:43120"/>
        <dbReference type="EC" id="4.2.1.96"/>
    </reaction>
</comment>
<dbReference type="PANTHER" id="PTHR12599:SF0">
    <property type="entry name" value="PTERIN-4-ALPHA-CARBINOLAMINE DEHYDRATASE"/>
    <property type="match status" value="1"/>
</dbReference>
<dbReference type="GO" id="GO:0008124">
    <property type="term" value="F:4-alpha-hydroxytetrahydrobiopterin dehydratase activity"/>
    <property type="evidence" value="ECO:0007669"/>
    <property type="project" value="UniProtKB-EC"/>
</dbReference>
<dbReference type="RefSeq" id="WP_318599764.1">
    <property type="nucleotide sequence ID" value="NZ_JAWSTH010000082.1"/>
</dbReference>
<dbReference type="NCBIfam" id="NF002017">
    <property type="entry name" value="PRK00823.1-2"/>
    <property type="match status" value="1"/>
</dbReference>
<name>A0ABU4HVQ1_9ACTN</name>
<dbReference type="Gene3D" id="3.30.1360.20">
    <property type="entry name" value="Transcriptional coactivator/pterin dehydratase"/>
    <property type="match status" value="1"/>
</dbReference>